<sequence length="65" mass="7492">MSETRILRKKEVIYRSGISNSTLYRLMADGLFPKPKKLTSTKGRAIGWLESDFQNWLNSRKSTGQ</sequence>
<proteinExistence type="predicted"/>
<evidence type="ECO:0000313" key="4">
    <source>
        <dbReference type="Proteomes" id="UP000373449"/>
    </source>
</evidence>
<dbReference type="Proteomes" id="UP000224974">
    <property type="component" value="Unassembled WGS sequence"/>
</dbReference>
<dbReference type="Gene3D" id="1.10.238.160">
    <property type="match status" value="1"/>
</dbReference>
<name>A0A2C6DUL4_9GAMM</name>
<protein>
    <submittedName>
        <fullName evidence="1">AlpA family phage regulatory protein</fullName>
    </submittedName>
    <submittedName>
        <fullName evidence="2">Predicted transcriptional regulator</fullName>
    </submittedName>
</protein>
<reference evidence="2 4" key="3">
    <citation type="submission" date="2019-03" db="EMBL/GenBank/DDBJ databases">
        <authorList>
            <consortium name="Pathogen Informatics"/>
        </authorList>
    </citation>
    <scope>NUCLEOTIDE SEQUENCE [LARGE SCALE GENOMIC DNA]</scope>
    <source>
        <strain evidence="2 4">NCTC12282</strain>
    </source>
</reference>
<dbReference type="STRING" id="1111728.GCA_000427805_04073"/>
<dbReference type="AlphaFoldDB" id="A0A2C6DUL4"/>
<dbReference type="InterPro" id="IPR052931">
    <property type="entry name" value="Prophage_regulatory_activator"/>
</dbReference>
<gene>
    <name evidence="1" type="ORF">CRN84_23155</name>
    <name evidence="2" type="ORF">NCTC12282_06284</name>
</gene>
<dbReference type="EMBL" id="CAADJA010000002">
    <property type="protein sequence ID" value="VFS53073.1"/>
    <property type="molecule type" value="Genomic_DNA"/>
</dbReference>
<dbReference type="RefSeq" id="WP_029095929.1">
    <property type="nucleotide sequence ID" value="NZ_CAADJA010000002.1"/>
</dbReference>
<dbReference type="Proteomes" id="UP000373449">
    <property type="component" value="Unassembled WGS sequence"/>
</dbReference>
<dbReference type="PANTHER" id="PTHR36154">
    <property type="entry name" value="DNA-BINDING TRANSCRIPTIONAL ACTIVATOR ALPA"/>
    <property type="match status" value="1"/>
</dbReference>
<evidence type="ECO:0000313" key="1">
    <source>
        <dbReference type="EMBL" id="PHI32012.1"/>
    </source>
</evidence>
<dbReference type="Pfam" id="PF05930">
    <property type="entry name" value="Phage_AlpA"/>
    <property type="match status" value="1"/>
</dbReference>
<reference evidence="1" key="2">
    <citation type="submission" date="2017-09" db="EMBL/GenBank/DDBJ databases">
        <title>FDA dAtabase for Regulatory Grade micrObial Sequences (FDA-ARGOS): Supporting development and validation of Infectious Disease Dx tests.</title>
        <authorList>
            <person name="Minogue T."/>
            <person name="Wolcott M."/>
            <person name="Wasieloski L."/>
            <person name="Aguilar W."/>
            <person name="Moore D."/>
            <person name="Tallon L.J."/>
            <person name="Sadzewicz L."/>
            <person name="Ott S."/>
            <person name="Zhao X."/>
            <person name="Nagaraj S."/>
            <person name="Vavikolanu K."/>
            <person name="Aluvathingal J."/>
            <person name="Nadendla S."/>
            <person name="Sichtig H."/>
        </authorList>
    </citation>
    <scope>NUCLEOTIDE SEQUENCE</scope>
    <source>
        <strain evidence="1">FDAARGOS_387</strain>
    </source>
</reference>
<evidence type="ECO:0000313" key="3">
    <source>
        <dbReference type="Proteomes" id="UP000224974"/>
    </source>
</evidence>
<dbReference type="InterPro" id="IPR010260">
    <property type="entry name" value="AlpA"/>
</dbReference>
<dbReference type="OrthoDB" id="5986966at2"/>
<organism evidence="1 3">
    <name type="scientific">Budvicia aquatica</name>
    <dbReference type="NCBI Taxonomy" id="82979"/>
    <lineage>
        <taxon>Bacteria</taxon>
        <taxon>Pseudomonadati</taxon>
        <taxon>Pseudomonadota</taxon>
        <taxon>Gammaproteobacteria</taxon>
        <taxon>Enterobacterales</taxon>
        <taxon>Budviciaceae</taxon>
        <taxon>Budvicia</taxon>
    </lineage>
</organism>
<keyword evidence="3" id="KW-1185">Reference proteome</keyword>
<evidence type="ECO:0000313" key="2">
    <source>
        <dbReference type="EMBL" id="VFS53073.1"/>
    </source>
</evidence>
<dbReference type="PANTHER" id="PTHR36154:SF1">
    <property type="entry name" value="DNA-BINDING TRANSCRIPTIONAL ACTIVATOR ALPA"/>
    <property type="match status" value="1"/>
</dbReference>
<dbReference type="EMBL" id="PDDX01000001">
    <property type="protein sequence ID" value="PHI32012.1"/>
    <property type="molecule type" value="Genomic_DNA"/>
</dbReference>
<accession>A0A2C6DUL4</accession>
<reference evidence="3" key="1">
    <citation type="submission" date="2017-09" db="EMBL/GenBank/DDBJ databases">
        <title>FDA dAtabase for Regulatory Grade micrObial Sequences (FDA-ARGOS): Supporting development and validation of Infectious Disease Dx tests.</title>
        <authorList>
            <person name="Minogue T."/>
            <person name="Wolcott M."/>
            <person name="Wasieloski L."/>
            <person name="Aguilar W."/>
            <person name="Moore D."/>
            <person name="Tallon L."/>
            <person name="Sadzewicz L."/>
            <person name="Ott S."/>
            <person name="Zhao X."/>
            <person name="Nagaraj S."/>
            <person name="Vavikolanu K."/>
            <person name="Aluvathingal J."/>
            <person name="Nadendla S."/>
            <person name="Sichtig H."/>
        </authorList>
    </citation>
    <scope>NUCLEOTIDE SEQUENCE [LARGE SCALE GENOMIC DNA]</scope>
    <source>
        <strain evidence="3">FDAARGOS_387</strain>
    </source>
</reference>